<organism evidence="3 4">
    <name type="scientific">Dyadobacter jejuensis</name>
    <dbReference type="NCBI Taxonomy" id="1082580"/>
    <lineage>
        <taxon>Bacteria</taxon>
        <taxon>Pseudomonadati</taxon>
        <taxon>Bacteroidota</taxon>
        <taxon>Cytophagia</taxon>
        <taxon>Cytophagales</taxon>
        <taxon>Spirosomataceae</taxon>
        <taxon>Dyadobacter</taxon>
    </lineage>
</organism>
<evidence type="ECO:0000256" key="1">
    <source>
        <dbReference type="ARBA" id="ARBA00006594"/>
    </source>
</evidence>
<gene>
    <name evidence="3" type="ORF">CLV98_1574</name>
</gene>
<dbReference type="RefSeq" id="WP_211320117.1">
    <property type="nucleotide sequence ID" value="NZ_QGDT01000057.1"/>
</dbReference>
<evidence type="ECO:0000313" key="3">
    <source>
        <dbReference type="EMBL" id="PWJ48124.1"/>
    </source>
</evidence>
<name>A0A315ZTS8_9BACT</name>
<comment type="caution">
    <text evidence="3">The sequence shown here is derived from an EMBL/GenBank/DDBJ whole genome shotgun (WGS) entry which is preliminary data.</text>
</comment>
<keyword evidence="4" id="KW-1185">Reference proteome</keyword>
<feature type="non-terminal residue" evidence="3">
    <location>
        <position position="1"/>
    </location>
</feature>
<dbReference type="EMBL" id="QGDT01000057">
    <property type="protein sequence ID" value="PWJ48124.1"/>
    <property type="molecule type" value="Genomic_DNA"/>
</dbReference>
<dbReference type="Proteomes" id="UP000245880">
    <property type="component" value="Unassembled WGS sequence"/>
</dbReference>
<dbReference type="InterPro" id="IPR003356">
    <property type="entry name" value="DNA_methylase_A-5"/>
</dbReference>
<dbReference type="GO" id="GO:0008170">
    <property type="term" value="F:N-methyltransferase activity"/>
    <property type="evidence" value="ECO:0007669"/>
    <property type="project" value="InterPro"/>
</dbReference>
<dbReference type="InterPro" id="IPR029063">
    <property type="entry name" value="SAM-dependent_MTases_sf"/>
</dbReference>
<reference evidence="3 4" key="1">
    <citation type="submission" date="2018-03" db="EMBL/GenBank/DDBJ databases">
        <title>Genomic Encyclopedia of Archaeal and Bacterial Type Strains, Phase II (KMG-II): from individual species to whole genera.</title>
        <authorList>
            <person name="Goeker M."/>
        </authorList>
    </citation>
    <scope>NUCLEOTIDE SEQUENCE [LARGE SCALE GENOMIC DNA]</scope>
    <source>
        <strain evidence="3 4">DSM 100346</strain>
    </source>
</reference>
<evidence type="ECO:0000259" key="2">
    <source>
        <dbReference type="Pfam" id="PF02384"/>
    </source>
</evidence>
<feature type="domain" description="DNA methylase adenine-specific" evidence="2">
    <location>
        <begin position="92"/>
        <end position="187"/>
    </location>
</feature>
<protein>
    <submittedName>
        <fullName evidence="3">Type I restriction enzyme M protein</fullName>
    </submittedName>
</protein>
<dbReference type="AlphaFoldDB" id="A0A315ZTS8"/>
<evidence type="ECO:0000313" key="4">
    <source>
        <dbReference type="Proteomes" id="UP000245880"/>
    </source>
</evidence>
<sequence length="260" mass="29369">KATMGYLEDAPSSVKGIVCLMRDFGQYRYDPAEVFVDFIDFGIGCFLYEGDKELADRLKKKYGKDYDLLGKMLHAWVLIMNERITEEVRWFDALGTVYEYLASRSKKSCLGQFFTPPDLCDLMTQLTLSPEMEEKETVNDCACGSGRTLLSFNALLPGKMLYGEDLDPICTKMTALNMAIHGCQGQATCMDSISQEWRFCYEVNPYHRLGFPAIPHLLPVQEANCRAKLVPKPIPEAKEIPQPKTPKMTVKVDSGQLSLF</sequence>
<dbReference type="PANTHER" id="PTHR42998">
    <property type="entry name" value="TYPE I RESTRICTION ENZYME HINDVIIP M PROTEIN-RELATED"/>
    <property type="match status" value="1"/>
</dbReference>
<dbReference type="InterPro" id="IPR052916">
    <property type="entry name" value="Type-I_RE_MTase_Subunit"/>
</dbReference>
<dbReference type="PANTHER" id="PTHR42998:SF1">
    <property type="entry name" value="TYPE I RESTRICTION ENZYME HINDI METHYLASE SUBUNIT"/>
    <property type="match status" value="1"/>
</dbReference>
<dbReference type="Gene3D" id="3.40.50.150">
    <property type="entry name" value="Vaccinia Virus protein VP39"/>
    <property type="match status" value="1"/>
</dbReference>
<proteinExistence type="inferred from homology"/>
<dbReference type="SUPFAM" id="SSF53335">
    <property type="entry name" value="S-adenosyl-L-methionine-dependent methyltransferases"/>
    <property type="match status" value="1"/>
</dbReference>
<dbReference type="PRINTS" id="PR00507">
    <property type="entry name" value="N12N6MTFRASE"/>
</dbReference>
<accession>A0A315ZTS8</accession>
<comment type="similarity">
    <text evidence="1">Belongs to the N(4)/N(6)-methyltransferase family.</text>
</comment>
<dbReference type="GO" id="GO:0003677">
    <property type="term" value="F:DNA binding"/>
    <property type="evidence" value="ECO:0007669"/>
    <property type="project" value="InterPro"/>
</dbReference>
<dbReference type="Pfam" id="PF02384">
    <property type="entry name" value="N6_Mtase"/>
    <property type="match status" value="1"/>
</dbReference>